<reference evidence="1 2" key="1">
    <citation type="submission" date="2016-11" db="EMBL/GenBank/DDBJ databases">
        <title>Whole genomes of Flavobacteriaceae.</title>
        <authorList>
            <person name="Stine C."/>
            <person name="Li C."/>
            <person name="Tadesse D."/>
        </authorList>
    </citation>
    <scope>NUCLEOTIDE SEQUENCE [LARGE SCALE GENOMIC DNA]</scope>
    <source>
        <strain evidence="1 2">DSM 18292</strain>
    </source>
</reference>
<evidence type="ECO:0000313" key="2">
    <source>
        <dbReference type="Proteomes" id="UP000198345"/>
    </source>
</evidence>
<name>A0A226GS50_9FLAO</name>
<evidence type="ECO:0008006" key="3">
    <source>
        <dbReference type="Google" id="ProtNLM"/>
    </source>
</evidence>
<dbReference type="RefSeq" id="WP_208862613.1">
    <property type="nucleotide sequence ID" value="NZ_MUGW01000069.1"/>
</dbReference>
<feature type="non-terminal residue" evidence="1">
    <location>
        <position position="1"/>
    </location>
</feature>
<gene>
    <name evidence="1" type="ORF">B0A66_21285</name>
</gene>
<proteinExistence type="predicted"/>
<dbReference type="Proteomes" id="UP000198345">
    <property type="component" value="Unassembled WGS sequence"/>
</dbReference>
<accession>A0A226GS50</accession>
<keyword evidence="2" id="KW-1185">Reference proteome</keyword>
<dbReference type="AlphaFoldDB" id="A0A226GS50"/>
<feature type="non-terminal residue" evidence="1">
    <location>
        <position position="701"/>
    </location>
</feature>
<protein>
    <recommendedName>
        <fullName evidence="3">Chromophore lyase</fullName>
    </recommendedName>
</protein>
<dbReference type="InterPro" id="IPR025667">
    <property type="entry name" value="SprB_repeat"/>
</dbReference>
<organism evidence="1 2">
    <name type="scientific">Flavobacterium hercynium</name>
    <dbReference type="NCBI Taxonomy" id="387094"/>
    <lineage>
        <taxon>Bacteria</taxon>
        <taxon>Pseudomonadati</taxon>
        <taxon>Bacteroidota</taxon>
        <taxon>Flavobacteriia</taxon>
        <taxon>Flavobacteriales</taxon>
        <taxon>Flavobacteriaceae</taxon>
        <taxon>Flavobacterium</taxon>
    </lineage>
</organism>
<evidence type="ECO:0000313" key="1">
    <source>
        <dbReference type="EMBL" id="OXA84226.1"/>
    </source>
</evidence>
<dbReference type="Pfam" id="PF13573">
    <property type="entry name" value="SprB"/>
    <property type="match status" value="1"/>
</dbReference>
<dbReference type="EMBL" id="MUGW01000069">
    <property type="protein sequence ID" value="OXA84226.1"/>
    <property type="molecule type" value="Genomic_DNA"/>
</dbReference>
<comment type="caution">
    <text evidence="1">The sequence shown here is derived from an EMBL/GenBank/DDBJ whole genome shotgun (WGS) entry which is preliminary data.</text>
</comment>
<sequence length="701" mass="70876">ANGTAPYTYSLDGAPAQNSDTFTNVGPGTHTIVVTDSNSCTATISNIVIAPQIQGSAVISKTLDCTSATPDAIITVDILGGTAPFTYKVKIGAGAYGASIPVTGASFDYTATTADTYEFEITDANGCISVVTTTVNAIVYPTVSATKVDALCYGSATGSVQLIGASGTAGYTYLFYNSTVNPAPTTFTAQSSYTGLVAGTYNYQIKDSKDCVSSVGSITVGEPTALVATASATAFSCNTSNVKQVAIVTIAVPTTGTAPYQYSFDGGVTFSAANTLTVNDNGTDQIISYVVRDAQGCQTAVQTLTINRLNSPTDINFTANAITCVATTTTVTAVSVNGVGTITYAITSPGASAASNTTGVFPGLAPGTYNFRATDANGCYIDKAYTIAAVTPITVVGAKISDVLCNGTNTGAARYTVGGYATSYRYTVNGAAAITGQTAAVINLTNLATGTYVVVVTDEVTGCTATTSVIINQPAALGASYTTVNANCSVPTSSVTVTVTGGSPVYQYSFVPDNAPVGAYTSSNTAQLDPTVNTNWDVHIIDANGCILKLDITIAKDLAPSVTASAAGQCLGSGAYTITATAGTGLVAPLSYSIDNGASYQAANTFVVTTPGNYTVRIKDGNGCTADSNVVVVYPALTLSAVLNKDITCSVPTAAQITLTPTGGNGPFTYTSVPATGTFAANVFTTTTPGSYIFTVTDANG</sequence>